<dbReference type="OrthoDB" id="10251185at2759"/>
<dbReference type="HAMAP" id="MF_00039">
    <property type="entry name" value="Adenylate_kinase_AK6"/>
    <property type="match status" value="1"/>
</dbReference>
<reference evidence="12" key="1">
    <citation type="journal article" date="2019" name="Nat. Commun.">
        <title>Expansion of phycobilisome linker gene families in mesophilic red algae.</title>
        <authorList>
            <person name="Lee J."/>
            <person name="Kim D."/>
            <person name="Bhattacharya D."/>
            <person name="Yoon H.S."/>
        </authorList>
    </citation>
    <scope>NUCLEOTIDE SEQUENCE [LARGE SCALE GENOMIC DNA]</scope>
    <source>
        <strain evidence="12">CCMP 1328</strain>
    </source>
</reference>
<keyword evidence="4 10" id="KW-0698">rRNA processing</keyword>
<dbReference type="EC" id="2.7.4.3" evidence="10"/>
<evidence type="ECO:0000256" key="10">
    <source>
        <dbReference type="HAMAP-Rule" id="MF_03173"/>
    </source>
</evidence>
<comment type="subunit">
    <text evidence="10">Interacts with small ribosomal subunit protein uS11. Not a structural component of 43S pre-ribosomes, but transiently interacts with them by binding to uS11.</text>
</comment>
<dbReference type="OMA" id="QCEIFGT"/>
<gene>
    <name evidence="11" type="ORF">FVE85_9016</name>
</gene>
<evidence type="ECO:0000256" key="5">
    <source>
        <dbReference type="ARBA" id="ARBA00022679"/>
    </source>
</evidence>
<comment type="similarity">
    <text evidence="10">Belongs to the adenylate kinase family. AK6 subfamily.</text>
</comment>
<dbReference type="GO" id="GO:0004017">
    <property type="term" value="F:AMP kinase activity"/>
    <property type="evidence" value="ECO:0007669"/>
    <property type="project" value="UniProtKB-UniRule"/>
</dbReference>
<keyword evidence="12" id="KW-1185">Reference proteome</keyword>
<dbReference type="PRINTS" id="PR01100">
    <property type="entry name" value="SHIKIMTKNASE"/>
</dbReference>
<evidence type="ECO:0000313" key="12">
    <source>
        <dbReference type="Proteomes" id="UP000324585"/>
    </source>
</evidence>
<dbReference type="GO" id="GO:0006364">
    <property type="term" value="P:rRNA processing"/>
    <property type="evidence" value="ECO:0007669"/>
    <property type="project" value="UniProtKB-KW"/>
</dbReference>
<keyword evidence="6 10" id="KW-0547">Nucleotide-binding</keyword>
<feature type="binding site" evidence="10">
    <location>
        <position position="115"/>
    </location>
    <ligand>
        <name>ATP</name>
        <dbReference type="ChEBI" id="CHEBI:30616"/>
    </ligand>
</feature>
<comment type="function">
    <text evidence="10">Broad-specificity nucleoside monophosphate (NMP) kinase that catalyzes the reversible transfer of the terminal phosphate group between nucleoside triphosphates and monophosphates. Has also ATPase activity. Involved in the late cytoplasmic maturation steps of the 40S ribosomal particles, specifically 18S rRNA maturation. While NMP activity is not required for ribosome maturation, ATPase activity is. Associates transiently with small ribosomal subunit protein uS11. ATP hydrolysis breaks the interaction with uS11. May temporarily remove uS11 from the ribosome to enable a conformational change of the ribosomal RNA that is needed for the final maturation step of the small ribosomal subunit. Its NMP activity may have a role in nuclear energy homeostasis.</text>
</comment>
<evidence type="ECO:0000256" key="6">
    <source>
        <dbReference type="ARBA" id="ARBA00022741"/>
    </source>
</evidence>
<protein>
    <recommendedName>
        <fullName evidence="10">Adenylate kinase isoenzyme 6 homolog</fullName>
        <shortName evidence="10">AK6</shortName>
        <ecNumber evidence="10">2.7.4.3</ecNumber>
    </recommendedName>
    <alternativeName>
        <fullName evidence="10">Dual activity adenylate kinase/ATPase</fullName>
        <shortName evidence="10">AK/ATPase</shortName>
    </alternativeName>
</protein>
<feature type="binding site" evidence="10">
    <location>
        <position position="21"/>
    </location>
    <ligand>
        <name>ATP</name>
        <dbReference type="ChEBI" id="CHEBI:30616"/>
    </ligand>
</feature>
<evidence type="ECO:0000256" key="7">
    <source>
        <dbReference type="ARBA" id="ARBA00022777"/>
    </source>
</evidence>
<dbReference type="GO" id="GO:0005737">
    <property type="term" value="C:cytoplasm"/>
    <property type="evidence" value="ECO:0007669"/>
    <property type="project" value="UniProtKB-SubCell"/>
</dbReference>
<keyword evidence="9 10" id="KW-0539">Nucleus</keyword>
<keyword evidence="5 10" id="KW-0808">Transferase</keyword>
<feature type="binding site" evidence="10">
    <location>
        <position position="16"/>
    </location>
    <ligand>
        <name>ATP</name>
        <dbReference type="ChEBI" id="CHEBI:30616"/>
    </ligand>
</feature>
<dbReference type="Gene3D" id="3.40.50.300">
    <property type="entry name" value="P-loop containing nucleotide triphosphate hydrolases"/>
    <property type="match status" value="1"/>
</dbReference>
<name>A0A5J4YPW4_PORPP</name>
<dbReference type="GO" id="GO:0005524">
    <property type="term" value="F:ATP binding"/>
    <property type="evidence" value="ECO:0007669"/>
    <property type="project" value="UniProtKB-KW"/>
</dbReference>
<dbReference type="GO" id="GO:0005634">
    <property type="term" value="C:nucleus"/>
    <property type="evidence" value="ECO:0007669"/>
    <property type="project" value="UniProtKB-SubCell"/>
</dbReference>
<comment type="subcellular location">
    <subcellularLocation>
        <location evidence="10">Cytoplasm</location>
    </subcellularLocation>
    <subcellularLocation>
        <location evidence="10">Nucleus</location>
    </subcellularLocation>
</comment>
<evidence type="ECO:0000256" key="4">
    <source>
        <dbReference type="ARBA" id="ARBA00022552"/>
    </source>
</evidence>
<feature type="region of interest" description="LID" evidence="10">
    <location>
        <begin position="114"/>
        <end position="124"/>
    </location>
</feature>
<dbReference type="InterPro" id="IPR027417">
    <property type="entry name" value="P-loop_NTPase"/>
</dbReference>
<evidence type="ECO:0000256" key="8">
    <source>
        <dbReference type="ARBA" id="ARBA00022840"/>
    </source>
</evidence>
<comment type="catalytic activity">
    <reaction evidence="1 10">
        <text>AMP + ATP = 2 ADP</text>
        <dbReference type="Rhea" id="RHEA:12973"/>
        <dbReference type="ChEBI" id="CHEBI:30616"/>
        <dbReference type="ChEBI" id="CHEBI:456215"/>
        <dbReference type="ChEBI" id="CHEBI:456216"/>
        <dbReference type="EC" id="2.7.4.3"/>
    </reaction>
</comment>
<evidence type="ECO:0000256" key="9">
    <source>
        <dbReference type="ARBA" id="ARBA00023242"/>
    </source>
</evidence>
<dbReference type="PANTHER" id="PTHR12595:SF0">
    <property type="entry name" value="ADENYLATE KINASE ISOENZYME 6"/>
    <property type="match status" value="1"/>
</dbReference>
<keyword evidence="7 10" id="KW-0418">Kinase</keyword>
<dbReference type="GO" id="GO:0016887">
    <property type="term" value="F:ATP hydrolysis activity"/>
    <property type="evidence" value="ECO:0007669"/>
    <property type="project" value="UniProtKB-UniRule"/>
</dbReference>
<dbReference type="EMBL" id="VRMN01000008">
    <property type="protein sequence ID" value="KAA8492744.1"/>
    <property type="molecule type" value="Genomic_DNA"/>
</dbReference>
<evidence type="ECO:0000256" key="2">
    <source>
        <dbReference type="ARBA" id="ARBA00022490"/>
    </source>
</evidence>
<comment type="caution">
    <text evidence="11">The sequence shown here is derived from an EMBL/GenBank/DDBJ whole genome shotgun (WGS) entry which is preliminary data.</text>
</comment>
<dbReference type="PANTHER" id="PTHR12595">
    <property type="entry name" value="POS9-ACTIVATING FACTOR FAP7-RELATED"/>
    <property type="match status" value="1"/>
</dbReference>
<evidence type="ECO:0000313" key="11">
    <source>
        <dbReference type="EMBL" id="KAA8492744.1"/>
    </source>
</evidence>
<comment type="caution">
    <text evidence="10">Lacks conserved residue(s) required for the propagation of feature annotation.</text>
</comment>
<sequence length="193" mass="22085">MVSSRRPNILVTGTPGSGKTSLSRRIVERLGADDYSHVELSAYVRENGMTLEYDEHFDTYEIDEDRTLDALEPVQARGGMVMDHHSSDWFPERWFALVVVLHAATEVLWDRLSARGYSAHKVRENVQCEILNVVRDEAFESYPNAVILELQSDTEAQQNEAVDAIARAVEQITRHEYEEDGQEQEEEEKRSVC</sequence>
<dbReference type="Pfam" id="PF13238">
    <property type="entry name" value="AAA_18"/>
    <property type="match status" value="1"/>
</dbReference>
<feature type="region of interest" description="NMPbind" evidence="10">
    <location>
        <begin position="39"/>
        <end position="62"/>
    </location>
</feature>
<keyword evidence="8 10" id="KW-0067">ATP-binding</keyword>
<feature type="binding site" evidence="10">
    <location>
        <position position="19"/>
    </location>
    <ligand>
        <name>ATP</name>
        <dbReference type="ChEBI" id="CHEBI:30616"/>
    </ligand>
</feature>
<evidence type="ECO:0000256" key="3">
    <source>
        <dbReference type="ARBA" id="ARBA00022517"/>
    </source>
</evidence>
<feature type="binding site" evidence="10">
    <location>
        <position position="18"/>
    </location>
    <ligand>
        <name>ATP</name>
        <dbReference type="ChEBI" id="CHEBI:30616"/>
    </ligand>
</feature>
<keyword evidence="3 10" id="KW-0690">Ribosome biogenesis</keyword>
<dbReference type="FunFam" id="3.40.50.300:FF:000372">
    <property type="entry name" value="Adenylate kinase isoenzyme 6 homolog"/>
    <property type="match status" value="1"/>
</dbReference>
<keyword evidence="2 10" id="KW-0963">Cytoplasm</keyword>
<organism evidence="11 12">
    <name type="scientific">Porphyridium purpureum</name>
    <name type="common">Red alga</name>
    <name type="synonym">Porphyridium cruentum</name>
    <dbReference type="NCBI Taxonomy" id="35688"/>
    <lineage>
        <taxon>Eukaryota</taxon>
        <taxon>Rhodophyta</taxon>
        <taxon>Bangiophyceae</taxon>
        <taxon>Porphyridiales</taxon>
        <taxon>Porphyridiaceae</taxon>
        <taxon>Porphyridium</taxon>
    </lineage>
</organism>
<accession>A0A5J4YPW4</accession>
<proteinExistence type="inferred from homology"/>
<evidence type="ECO:0000256" key="1">
    <source>
        <dbReference type="ARBA" id="ARBA00000582"/>
    </source>
</evidence>
<dbReference type="Proteomes" id="UP000324585">
    <property type="component" value="Unassembled WGS sequence"/>
</dbReference>
<dbReference type="AlphaFoldDB" id="A0A5J4YPW4"/>
<dbReference type="GO" id="GO:0042274">
    <property type="term" value="P:ribosomal small subunit biogenesis"/>
    <property type="evidence" value="ECO:0007669"/>
    <property type="project" value="UniProtKB-UniRule"/>
</dbReference>
<comment type="catalytic activity">
    <reaction evidence="10">
        <text>ATP + H2O = ADP + phosphate + H(+)</text>
        <dbReference type="Rhea" id="RHEA:13065"/>
        <dbReference type="ChEBI" id="CHEBI:15377"/>
        <dbReference type="ChEBI" id="CHEBI:15378"/>
        <dbReference type="ChEBI" id="CHEBI:30616"/>
        <dbReference type="ChEBI" id="CHEBI:43474"/>
        <dbReference type="ChEBI" id="CHEBI:456216"/>
    </reaction>
</comment>
<dbReference type="SUPFAM" id="SSF52540">
    <property type="entry name" value="P-loop containing nucleoside triphosphate hydrolases"/>
    <property type="match status" value="1"/>
</dbReference>
<dbReference type="InterPro" id="IPR020618">
    <property type="entry name" value="Adenyl_kinase_AK6"/>
</dbReference>
<feature type="binding site" evidence="10">
    <location>
        <position position="20"/>
    </location>
    <ligand>
        <name>ATP</name>
        <dbReference type="ChEBI" id="CHEBI:30616"/>
    </ligand>
</feature>